<dbReference type="AlphaFoldDB" id="A0A023B9C0"/>
<feature type="compositionally biased region" description="Low complexity" evidence="1">
    <location>
        <begin position="151"/>
        <end position="168"/>
    </location>
</feature>
<evidence type="ECO:0000256" key="1">
    <source>
        <dbReference type="SAM" id="MobiDB-lite"/>
    </source>
</evidence>
<organism evidence="2 3">
    <name type="scientific">Gregarina niphandrodes</name>
    <name type="common">Septate eugregarine</name>
    <dbReference type="NCBI Taxonomy" id="110365"/>
    <lineage>
        <taxon>Eukaryota</taxon>
        <taxon>Sar</taxon>
        <taxon>Alveolata</taxon>
        <taxon>Apicomplexa</taxon>
        <taxon>Conoidasida</taxon>
        <taxon>Gregarinasina</taxon>
        <taxon>Eugregarinorida</taxon>
        <taxon>Gregarinidae</taxon>
        <taxon>Gregarina</taxon>
    </lineage>
</organism>
<dbReference type="GeneID" id="22911898"/>
<name>A0A023B9C0_GRENI</name>
<evidence type="ECO:0000313" key="2">
    <source>
        <dbReference type="EMBL" id="EZG72378.1"/>
    </source>
</evidence>
<feature type="region of interest" description="Disordered" evidence="1">
    <location>
        <begin position="145"/>
        <end position="171"/>
    </location>
</feature>
<reference evidence="2" key="1">
    <citation type="submission" date="2013-12" db="EMBL/GenBank/DDBJ databases">
        <authorList>
            <person name="Omoto C.K."/>
            <person name="Sibley D."/>
            <person name="Venepally P."/>
            <person name="Hadjithomas M."/>
            <person name="Karamycheva S."/>
            <person name="Brunk B."/>
            <person name="Roos D."/>
            <person name="Caler E."/>
            <person name="Lorenzi H."/>
        </authorList>
    </citation>
    <scope>NUCLEOTIDE SEQUENCE</scope>
</reference>
<feature type="compositionally biased region" description="Gly residues" evidence="1">
    <location>
        <begin position="359"/>
        <end position="371"/>
    </location>
</feature>
<gene>
    <name evidence="2" type="ORF">GNI_051210</name>
</gene>
<evidence type="ECO:0000313" key="3">
    <source>
        <dbReference type="Proteomes" id="UP000019763"/>
    </source>
</evidence>
<keyword evidence="3" id="KW-1185">Reference proteome</keyword>
<dbReference type="RefSeq" id="XP_011129776.1">
    <property type="nucleotide sequence ID" value="XM_011131474.1"/>
</dbReference>
<sequence length="441" mass="47322">MAICPNCGARRQCDCEAGQLHLEDVMEVVAFLRNELGLSRELSVRNFFLSLTVATAHCASYIARHGRASEALMTTVPNWNSTSLRRILRLLLPSKAEVEQILGLAKSFPPADLYQRLVALRRQGLFGLLAVYNWRYMSRRYMSRRARSPPRETGTPSTAGTPGTAGTAVDASKTGGMHDVGSVYGSLLEQSFPAAVLFNFDNTAAEDLLVASLVRTVYSVDKAISTLGHSKLDTDMGVRIVRAVYVTPYATPVLGKLILAHELIHVALWFHTPHCRTGVHSLEEVFCHAGMSLYADALLAAASPLDQQIVLHRTRVCELDARRRSAVCYAQWRQQLALRHSQAALDSCLNAIGGTVGRGTTNGGTTVGGTTNGASGNTPGHTSGHVPRCVFNSAPSGIPAGHIPSGHSSSHLTTEQRSTGHLATKHSTSSGTGNSAGRIFS</sequence>
<feature type="region of interest" description="Disordered" evidence="1">
    <location>
        <begin position="359"/>
        <end position="441"/>
    </location>
</feature>
<dbReference type="EMBL" id="AFNH02000391">
    <property type="protein sequence ID" value="EZG72378.1"/>
    <property type="molecule type" value="Genomic_DNA"/>
</dbReference>
<proteinExistence type="predicted"/>
<dbReference type="Proteomes" id="UP000019763">
    <property type="component" value="Unassembled WGS sequence"/>
</dbReference>
<accession>A0A023B9C0</accession>
<feature type="compositionally biased region" description="Polar residues" evidence="1">
    <location>
        <begin position="406"/>
        <end position="435"/>
    </location>
</feature>
<protein>
    <submittedName>
        <fullName evidence="2">Uncharacterized protein</fullName>
    </submittedName>
</protein>
<comment type="caution">
    <text evidence="2">The sequence shown here is derived from an EMBL/GenBank/DDBJ whole genome shotgun (WGS) entry which is preliminary data.</text>
</comment>
<dbReference type="VEuPathDB" id="CryptoDB:GNI_051210"/>